<reference evidence="2 3" key="1">
    <citation type="submission" date="2018-12" db="EMBL/GenBank/DDBJ databases">
        <title>Cadmium resistance mechanism in endophytic bacteria Burkholderia cenocepacia YG-3.</title>
        <authorList>
            <person name="Zhang X."/>
            <person name="Wang X."/>
            <person name="Zhu Y."/>
        </authorList>
    </citation>
    <scope>NUCLEOTIDE SEQUENCE [LARGE SCALE GENOMIC DNA]</scope>
    <source>
        <strain evidence="2 3">YG-3</strain>
    </source>
</reference>
<sequence length="222" mass="25118">MPGRWGSRRRFDAGRSSRGRRHGLNRWAMSAIRLAWSTHDEEMMLQPDETRIESNRLALAPFSANDADATLACITPSLTRYMGWDPPANRESFARIWQTWLHAQTSGTDYVFVIRQRDDGAFLGLVGVHHVKQAIPELGVWIREDRHREGIGREAVRLVVEWACMTLNVQRFNYPVAEENHPSRRIAESLGGTVTGHDETPKFVSAIYQIPVPATCESPGQA</sequence>
<dbReference type="AlphaFoldDB" id="A0A3Q9F7K8"/>
<accession>A0A3Q9F7K8</accession>
<protein>
    <submittedName>
        <fullName evidence="2">N-acetyltransferase</fullName>
    </submittedName>
</protein>
<dbReference type="EMBL" id="CP034547">
    <property type="protein sequence ID" value="AZQ54494.1"/>
    <property type="molecule type" value="Genomic_DNA"/>
</dbReference>
<dbReference type="SUPFAM" id="SSF55729">
    <property type="entry name" value="Acyl-CoA N-acyltransferases (Nat)"/>
    <property type="match status" value="1"/>
</dbReference>
<dbReference type="InterPro" id="IPR016181">
    <property type="entry name" value="Acyl_CoA_acyltransferase"/>
</dbReference>
<dbReference type="PROSITE" id="PS51186">
    <property type="entry name" value="GNAT"/>
    <property type="match status" value="1"/>
</dbReference>
<name>A0A3Q9F7K8_9BURK</name>
<dbReference type="Gene3D" id="3.40.630.30">
    <property type="match status" value="1"/>
</dbReference>
<dbReference type="InterPro" id="IPR051908">
    <property type="entry name" value="Ribosomal_N-acetyltransferase"/>
</dbReference>
<evidence type="ECO:0000313" key="2">
    <source>
        <dbReference type="EMBL" id="AZQ54494.1"/>
    </source>
</evidence>
<keyword evidence="2" id="KW-0808">Transferase</keyword>
<feature type="domain" description="N-acetyltransferase" evidence="1">
    <location>
        <begin position="69"/>
        <end position="213"/>
    </location>
</feature>
<evidence type="ECO:0000313" key="3">
    <source>
        <dbReference type="Proteomes" id="UP000277191"/>
    </source>
</evidence>
<dbReference type="GO" id="GO:0008999">
    <property type="term" value="F:protein-N-terminal-alanine acetyltransferase activity"/>
    <property type="evidence" value="ECO:0007669"/>
    <property type="project" value="TreeGrafter"/>
</dbReference>
<evidence type="ECO:0000259" key="1">
    <source>
        <dbReference type="PROSITE" id="PS51186"/>
    </source>
</evidence>
<dbReference type="GO" id="GO:1990189">
    <property type="term" value="F:protein N-terminal-serine acetyltransferase activity"/>
    <property type="evidence" value="ECO:0007669"/>
    <property type="project" value="TreeGrafter"/>
</dbReference>
<dbReference type="GO" id="GO:0005737">
    <property type="term" value="C:cytoplasm"/>
    <property type="evidence" value="ECO:0007669"/>
    <property type="project" value="TreeGrafter"/>
</dbReference>
<dbReference type="PANTHER" id="PTHR43441:SF10">
    <property type="entry name" value="ACETYLTRANSFERASE"/>
    <property type="match status" value="1"/>
</dbReference>
<organism evidence="2 3">
    <name type="scientific">Burkholderia cenocepacia</name>
    <dbReference type="NCBI Taxonomy" id="95486"/>
    <lineage>
        <taxon>Bacteria</taxon>
        <taxon>Pseudomonadati</taxon>
        <taxon>Pseudomonadota</taxon>
        <taxon>Betaproteobacteria</taxon>
        <taxon>Burkholderiales</taxon>
        <taxon>Burkholderiaceae</taxon>
        <taxon>Burkholderia</taxon>
        <taxon>Burkholderia cepacia complex</taxon>
    </lineage>
</organism>
<dbReference type="Pfam" id="PF13302">
    <property type="entry name" value="Acetyltransf_3"/>
    <property type="match status" value="1"/>
</dbReference>
<gene>
    <name evidence="2" type="ORF">D5R55_26660</name>
</gene>
<proteinExistence type="predicted"/>
<dbReference type="Proteomes" id="UP000277191">
    <property type="component" value="Chromosome 3"/>
</dbReference>
<dbReference type="PANTHER" id="PTHR43441">
    <property type="entry name" value="RIBOSOMAL-PROTEIN-SERINE ACETYLTRANSFERASE"/>
    <property type="match status" value="1"/>
</dbReference>
<dbReference type="InterPro" id="IPR000182">
    <property type="entry name" value="GNAT_dom"/>
</dbReference>